<evidence type="ECO:0000313" key="2">
    <source>
        <dbReference type="Proteomes" id="UP000070544"/>
    </source>
</evidence>
<dbReference type="Proteomes" id="UP000070544">
    <property type="component" value="Unassembled WGS sequence"/>
</dbReference>
<reference evidence="1 2" key="1">
    <citation type="journal article" date="2015" name="Genome Biol. Evol.">
        <title>Phylogenomic analyses indicate that early fungi evolved digesting cell walls of algal ancestors of land plants.</title>
        <authorList>
            <person name="Chang Y."/>
            <person name="Wang S."/>
            <person name="Sekimoto S."/>
            <person name="Aerts A.L."/>
            <person name="Choi C."/>
            <person name="Clum A."/>
            <person name="LaButti K.M."/>
            <person name="Lindquist E.A."/>
            <person name="Yee Ngan C."/>
            <person name="Ohm R.A."/>
            <person name="Salamov A.A."/>
            <person name="Grigoriev I.V."/>
            <person name="Spatafora J.W."/>
            <person name="Berbee M.L."/>
        </authorList>
    </citation>
    <scope>NUCLEOTIDE SEQUENCE [LARGE SCALE GENOMIC DNA]</scope>
    <source>
        <strain evidence="1 2">JEL478</strain>
    </source>
</reference>
<protein>
    <submittedName>
        <fullName evidence="1">Uncharacterized protein</fullName>
    </submittedName>
</protein>
<dbReference type="EMBL" id="KQ965762">
    <property type="protein sequence ID" value="KXS15447.1"/>
    <property type="molecule type" value="Genomic_DNA"/>
</dbReference>
<sequence>MVMIRPRCVQGALFSVPKPLAQAQIPNSITIRGRDQASGLLQHWQSAYLMRVVFDSIRLLSRPITTELQEGELMAEE</sequence>
<dbReference type="AlphaFoldDB" id="A0A139AF91"/>
<gene>
    <name evidence="1" type="ORF">M427DRAFT_56793</name>
</gene>
<evidence type="ECO:0000313" key="1">
    <source>
        <dbReference type="EMBL" id="KXS15447.1"/>
    </source>
</evidence>
<accession>A0A139AF91</accession>
<proteinExistence type="predicted"/>
<keyword evidence="2" id="KW-1185">Reference proteome</keyword>
<name>A0A139AF91_GONPJ</name>
<organism evidence="1 2">
    <name type="scientific">Gonapodya prolifera (strain JEL478)</name>
    <name type="common">Monoblepharis prolifera</name>
    <dbReference type="NCBI Taxonomy" id="1344416"/>
    <lineage>
        <taxon>Eukaryota</taxon>
        <taxon>Fungi</taxon>
        <taxon>Fungi incertae sedis</taxon>
        <taxon>Chytridiomycota</taxon>
        <taxon>Chytridiomycota incertae sedis</taxon>
        <taxon>Monoblepharidomycetes</taxon>
        <taxon>Monoblepharidales</taxon>
        <taxon>Gonapodyaceae</taxon>
        <taxon>Gonapodya</taxon>
    </lineage>
</organism>